<protein>
    <submittedName>
        <fullName evidence="3">Lactate utilization protein C</fullName>
    </submittedName>
</protein>
<keyword evidence="4" id="KW-1185">Reference proteome</keyword>
<evidence type="ECO:0000313" key="3">
    <source>
        <dbReference type="EMBL" id="MFB9885508.1"/>
    </source>
</evidence>
<gene>
    <name evidence="3" type="ORF">ACFFLH_03690</name>
</gene>
<reference evidence="3 4" key="1">
    <citation type="submission" date="2024-09" db="EMBL/GenBank/DDBJ databases">
        <authorList>
            <person name="Sun Q."/>
            <person name="Mori K."/>
        </authorList>
    </citation>
    <scope>NUCLEOTIDE SEQUENCE [LARGE SCALE GENOMIC DNA]</scope>
    <source>
        <strain evidence="3 4">ATCC 51285</strain>
    </source>
</reference>
<evidence type="ECO:0000256" key="1">
    <source>
        <dbReference type="SAM" id="MobiDB-lite"/>
    </source>
</evidence>
<dbReference type="Gene3D" id="3.40.50.10420">
    <property type="entry name" value="NagB/RpiA/CoA transferase-like"/>
    <property type="match status" value="1"/>
</dbReference>
<evidence type="ECO:0000313" key="4">
    <source>
        <dbReference type="Proteomes" id="UP001589628"/>
    </source>
</evidence>
<proteinExistence type="predicted"/>
<dbReference type="PANTHER" id="PTHR43682">
    <property type="entry name" value="LACTATE UTILIZATION PROTEIN C"/>
    <property type="match status" value="1"/>
</dbReference>
<dbReference type="InterPro" id="IPR003741">
    <property type="entry name" value="LUD_dom"/>
</dbReference>
<comment type="caution">
    <text evidence="3">The sequence shown here is derived from an EMBL/GenBank/DDBJ whole genome shotgun (WGS) entry which is preliminary data.</text>
</comment>
<dbReference type="InterPro" id="IPR037171">
    <property type="entry name" value="NagB/RpiA_transferase-like"/>
</dbReference>
<name>A0ABV5ZA42_9GAMM</name>
<dbReference type="InterPro" id="IPR024185">
    <property type="entry name" value="FTHF_cligase-like_sf"/>
</dbReference>
<evidence type="ECO:0000259" key="2">
    <source>
        <dbReference type="Pfam" id="PF02589"/>
    </source>
</evidence>
<sequence length="220" mass="24350">MSQARQQIFSKLRQGVKRNPEQQAAAEARVQQRLQSHPRSLIPARGQGDATQRRHVFIQMATEAAAEIHPISQLAEIPALLAAAGINQLVISKESWISALPWQEQGITLQQRVAAVGDSASLTGSFAAIAETGTLMLHSSPDSPTTLNFLPDWHWVLLRSSRIQSCYEDAWQLLRTELGSLPRTVNMITGPSRSADIEQRLQMGAHGPRKLSILLWDDHN</sequence>
<accession>A0ABV5ZA42</accession>
<dbReference type="EMBL" id="JBHLZN010000001">
    <property type="protein sequence ID" value="MFB9885508.1"/>
    <property type="molecule type" value="Genomic_DNA"/>
</dbReference>
<dbReference type="SUPFAM" id="SSF100950">
    <property type="entry name" value="NagB/RpiA/CoA transferase-like"/>
    <property type="match status" value="1"/>
</dbReference>
<dbReference type="Proteomes" id="UP001589628">
    <property type="component" value="Unassembled WGS sequence"/>
</dbReference>
<feature type="domain" description="LUD" evidence="2">
    <location>
        <begin position="120"/>
        <end position="215"/>
    </location>
</feature>
<organism evidence="3 4">
    <name type="scientific">Balneatrix alpica</name>
    <dbReference type="NCBI Taxonomy" id="75684"/>
    <lineage>
        <taxon>Bacteria</taxon>
        <taxon>Pseudomonadati</taxon>
        <taxon>Pseudomonadota</taxon>
        <taxon>Gammaproteobacteria</taxon>
        <taxon>Oceanospirillales</taxon>
        <taxon>Balneatrichaceae</taxon>
        <taxon>Balneatrix</taxon>
    </lineage>
</organism>
<feature type="region of interest" description="Disordered" evidence="1">
    <location>
        <begin position="1"/>
        <end position="23"/>
    </location>
</feature>
<dbReference type="RefSeq" id="WP_027313603.1">
    <property type="nucleotide sequence ID" value="NZ_JBHLZN010000001.1"/>
</dbReference>
<dbReference type="PANTHER" id="PTHR43682:SF1">
    <property type="entry name" value="LACTATE UTILIZATION PROTEIN C"/>
    <property type="match status" value="1"/>
</dbReference>
<dbReference type="Pfam" id="PF02589">
    <property type="entry name" value="LUD_dom"/>
    <property type="match status" value="1"/>
</dbReference>